<evidence type="ECO:0008006" key="5">
    <source>
        <dbReference type="Google" id="ProtNLM"/>
    </source>
</evidence>
<reference evidence="4" key="1">
    <citation type="journal article" date="2019" name="Int. J. Syst. Evol. Microbiol.">
        <title>The Global Catalogue of Microorganisms (GCM) 10K type strain sequencing project: providing services to taxonomists for standard genome sequencing and annotation.</title>
        <authorList>
            <consortium name="The Broad Institute Genomics Platform"/>
            <consortium name="The Broad Institute Genome Sequencing Center for Infectious Disease"/>
            <person name="Wu L."/>
            <person name="Ma J."/>
        </authorList>
    </citation>
    <scope>NUCLEOTIDE SEQUENCE [LARGE SCALE GENOMIC DNA]</scope>
    <source>
        <strain evidence="4">CCUG 50213</strain>
    </source>
</reference>
<evidence type="ECO:0000256" key="2">
    <source>
        <dbReference type="SAM" id="SignalP"/>
    </source>
</evidence>
<organism evidence="3 4">
    <name type="scientific">Leucobacter albus</name>
    <dbReference type="NCBI Taxonomy" id="272210"/>
    <lineage>
        <taxon>Bacteria</taxon>
        <taxon>Bacillati</taxon>
        <taxon>Actinomycetota</taxon>
        <taxon>Actinomycetes</taxon>
        <taxon>Micrococcales</taxon>
        <taxon>Microbacteriaceae</taxon>
        <taxon>Leucobacter</taxon>
    </lineage>
</organism>
<comment type="caution">
    <text evidence="3">The sequence shown here is derived from an EMBL/GenBank/DDBJ whole genome shotgun (WGS) entry which is preliminary data.</text>
</comment>
<keyword evidence="1" id="KW-1133">Transmembrane helix</keyword>
<protein>
    <recommendedName>
        <fullName evidence="5">LPXTG-motif cell wall-anchored protein</fullName>
    </recommendedName>
</protein>
<proteinExistence type="predicted"/>
<keyword evidence="4" id="KW-1185">Reference proteome</keyword>
<name>A0ABW3TQB7_9MICO</name>
<dbReference type="EMBL" id="JBHTLY010000002">
    <property type="protein sequence ID" value="MFD1201784.1"/>
    <property type="molecule type" value="Genomic_DNA"/>
</dbReference>
<keyword evidence="1" id="KW-0812">Transmembrane</keyword>
<accession>A0ABW3TQB7</accession>
<keyword evidence="1" id="KW-0472">Membrane</keyword>
<feature type="chain" id="PRO_5046951428" description="LPXTG-motif cell wall-anchored protein" evidence="2">
    <location>
        <begin position="33"/>
        <end position="221"/>
    </location>
</feature>
<feature type="transmembrane region" description="Helical" evidence="1">
    <location>
        <begin position="191"/>
        <end position="209"/>
    </location>
</feature>
<dbReference type="RefSeq" id="WP_343957562.1">
    <property type="nucleotide sequence ID" value="NZ_BAAAKZ010000002.1"/>
</dbReference>
<sequence>MTARRLLATMLAGSFAAVSITAAVVAPSPAHAHELARGARADALTVTPARGLFHVTLHPGEEARAVAQVHNGSGTDLELALTPIVVSEHGLGDGAAALTLSSMRTTDCSAERMAAAPAVTLAAAMPLSQGTIAADSTVDLCVQVRYPEAFADEGAAVSVVDLAFTGIERQSPGAPDTAGLVSTGANDTTRVALLLGAAALLAAGFAALPRRTRQPGTARER</sequence>
<evidence type="ECO:0000256" key="1">
    <source>
        <dbReference type="SAM" id="Phobius"/>
    </source>
</evidence>
<gene>
    <name evidence="3" type="ORF">ACFQ3U_07755</name>
</gene>
<dbReference type="Proteomes" id="UP001597181">
    <property type="component" value="Unassembled WGS sequence"/>
</dbReference>
<evidence type="ECO:0000313" key="3">
    <source>
        <dbReference type="EMBL" id="MFD1201784.1"/>
    </source>
</evidence>
<feature type="signal peptide" evidence="2">
    <location>
        <begin position="1"/>
        <end position="32"/>
    </location>
</feature>
<keyword evidence="2" id="KW-0732">Signal</keyword>
<evidence type="ECO:0000313" key="4">
    <source>
        <dbReference type="Proteomes" id="UP001597181"/>
    </source>
</evidence>